<feature type="domain" description="FAD-binding PCMH-type" evidence="2">
    <location>
        <begin position="34"/>
        <end position="141"/>
    </location>
</feature>
<dbReference type="GO" id="GO:0004458">
    <property type="term" value="F:D-lactate dehydrogenase (cytochrome) activity"/>
    <property type="evidence" value="ECO:0007669"/>
    <property type="project" value="TreeGrafter"/>
</dbReference>
<dbReference type="InterPro" id="IPR036318">
    <property type="entry name" value="FAD-bd_PCMH-like_sf"/>
</dbReference>
<dbReference type="AlphaFoldDB" id="X1K7R1"/>
<dbReference type="GO" id="GO:1903457">
    <property type="term" value="P:lactate catabolic process"/>
    <property type="evidence" value="ECO:0007669"/>
    <property type="project" value="TreeGrafter"/>
</dbReference>
<name>X1K7R1_9ZZZZ</name>
<proteinExistence type="inferred from homology"/>
<dbReference type="GO" id="GO:0071949">
    <property type="term" value="F:FAD binding"/>
    <property type="evidence" value="ECO:0007669"/>
    <property type="project" value="InterPro"/>
</dbReference>
<dbReference type="InterPro" id="IPR016166">
    <property type="entry name" value="FAD-bd_PCMH"/>
</dbReference>
<dbReference type="GO" id="GO:0008720">
    <property type="term" value="F:D-lactate dehydrogenase (NAD+) activity"/>
    <property type="evidence" value="ECO:0007669"/>
    <property type="project" value="TreeGrafter"/>
</dbReference>
<reference evidence="3" key="1">
    <citation type="journal article" date="2014" name="Front. Microbiol.">
        <title>High frequency of phylogenetically diverse reductive dehalogenase-homologous genes in deep subseafloor sedimentary metagenomes.</title>
        <authorList>
            <person name="Kawai M."/>
            <person name="Futagami T."/>
            <person name="Toyoda A."/>
            <person name="Takaki Y."/>
            <person name="Nishi S."/>
            <person name="Hori S."/>
            <person name="Arai W."/>
            <person name="Tsubouchi T."/>
            <person name="Morono Y."/>
            <person name="Uchiyama I."/>
            <person name="Ito T."/>
            <person name="Fujiyama A."/>
            <person name="Inagaki F."/>
            <person name="Takami H."/>
        </authorList>
    </citation>
    <scope>NUCLEOTIDE SEQUENCE</scope>
    <source>
        <strain evidence="3">Expedition CK06-06</strain>
    </source>
</reference>
<dbReference type="EMBL" id="BARU01037261">
    <property type="protein sequence ID" value="GAH86294.1"/>
    <property type="molecule type" value="Genomic_DNA"/>
</dbReference>
<feature type="non-terminal residue" evidence="3">
    <location>
        <position position="141"/>
    </location>
</feature>
<evidence type="ECO:0000259" key="2">
    <source>
        <dbReference type="PROSITE" id="PS51387"/>
    </source>
</evidence>
<accession>X1K7R1</accession>
<comment type="caution">
    <text evidence="3">The sequence shown here is derived from an EMBL/GenBank/DDBJ whole genome shotgun (WGS) entry which is preliminary data.</text>
</comment>
<organism evidence="3">
    <name type="scientific">marine sediment metagenome</name>
    <dbReference type="NCBI Taxonomy" id="412755"/>
    <lineage>
        <taxon>unclassified sequences</taxon>
        <taxon>metagenomes</taxon>
        <taxon>ecological metagenomes</taxon>
    </lineage>
</organism>
<dbReference type="PANTHER" id="PTHR11748">
    <property type="entry name" value="D-LACTATE DEHYDROGENASE"/>
    <property type="match status" value="1"/>
</dbReference>
<dbReference type="Gene3D" id="3.30.465.10">
    <property type="match status" value="1"/>
</dbReference>
<dbReference type="PANTHER" id="PTHR11748:SF111">
    <property type="entry name" value="D-LACTATE DEHYDROGENASE, MITOCHONDRIAL-RELATED"/>
    <property type="match status" value="1"/>
</dbReference>
<sequence>MAIKDGLAEIVGKDNVLDSPDVIEGYGRDHSLERPGLFTCVVRPRTVAETQKIIQLANEAKFAVVPQSSGIHFNGCALPKEGGVVLDLSQMNRIVEIVEDSRVAYLQVGVTWEQFCATLDAKGYIPIIPLLPHASRSVIMD</sequence>
<dbReference type="InterPro" id="IPR006094">
    <property type="entry name" value="Oxid_FAD_bind_N"/>
</dbReference>
<evidence type="ECO:0000256" key="1">
    <source>
        <dbReference type="ARBA" id="ARBA00008000"/>
    </source>
</evidence>
<dbReference type="SUPFAM" id="SSF56176">
    <property type="entry name" value="FAD-binding/transporter-associated domain-like"/>
    <property type="match status" value="1"/>
</dbReference>
<protein>
    <recommendedName>
        <fullName evidence="2">FAD-binding PCMH-type domain-containing protein</fullName>
    </recommendedName>
</protein>
<dbReference type="PROSITE" id="PS51387">
    <property type="entry name" value="FAD_PCMH"/>
    <property type="match status" value="1"/>
</dbReference>
<gene>
    <name evidence="3" type="ORF">S03H2_58094</name>
</gene>
<comment type="similarity">
    <text evidence="1">Belongs to the FAD-binding oxidoreductase/transferase type 4 family.</text>
</comment>
<dbReference type="Pfam" id="PF01565">
    <property type="entry name" value="FAD_binding_4"/>
    <property type="match status" value="1"/>
</dbReference>
<dbReference type="InterPro" id="IPR016169">
    <property type="entry name" value="FAD-bd_PCMH_sub2"/>
</dbReference>
<evidence type="ECO:0000313" key="3">
    <source>
        <dbReference type="EMBL" id="GAH86294.1"/>
    </source>
</evidence>